<feature type="domain" description="Erythromycin biosynthesis protein CIII-like C-terminal" evidence="2">
    <location>
        <begin position="304"/>
        <end position="408"/>
    </location>
</feature>
<reference evidence="3 4" key="1">
    <citation type="submission" date="2018-11" db="EMBL/GenBank/DDBJ databases">
        <title>Sequencing the genomes of 1000 actinobacteria strains.</title>
        <authorList>
            <person name="Klenk H.-P."/>
        </authorList>
    </citation>
    <scope>NUCLEOTIDE SEQUENCE [LARGE SCALE GENOMIC DNA]</scope>
    <source>
        <strain evidence="3 4">DSM 15700</strain>
    </source>
</reference>
<evidence type="ECO:0000259" key="1">
    <source>
        <dbReference type="Pfam" id="PF03033"/>
    </source>
</evidence>
<keyword evidence="3" id="KW-0808">Transferase</keyword>
<dbReference type="GO" id="GO:0005975">
    <property type="term" value="P:carbohydrate metabolic process"/>
    <property type="evidence" value="ECO:0007669"/>
    <property type="project" value="InterPro"/>
</dbReference>
<dbReference type="InterPro" id="IPR002213">
    <property type="entry name" value="UDP_glucos_trans"/>
</dbReference>
<dbReference type="AlphaFoldDB" id="A0A3N4ZPV7"/>
<dbReference type="GO" id="GO:0016758">
    <property type="term" value="F:hexosyltransferase activity"/>
    <property type="evidence" value="ECO:0007669"/>
    <property type="project" value="InterPro"/>
</dbReference>
<dbReference type="CDD" id="cd03784">
    <property type="entry name" value="GT1_Gtf-like"/>
    <property type="match status" value="1"/>
</dbReference>
<proteinExistence type="predicted"/>
<dbReference type="Pfam" id="PF03033">
    <property type="entry name" value="Glyco_transf_28"/>
    <property type="match status" value="1"/>
</dbReference>
<keyword evidence="4" id="KW-1185">Reference proteome</keyword>
<accession>A0A3N4ZPV7</accession>
<dbReference type="EMBL" id="RKQZ01000001">
    <property type="protein sequence ID" value="RPF21891.1"/>
    <property type="molecule type" value="Genomic_DNA"/>
</dbReference>
<dbReference type="Gene3D" id="3.40.50.2000">
    <property type="entry name" value="Glycogen Phosphorylase B"/>
    <property type="match status" value="2"/>
</dbReference>
<sequence length="429" mass="45093">MGPVAGGNPMKVLVMTLGTRGDVQPFVALAQGLRGAGHEPLLVAPHRFAGFAESHGVPFAGVDDGPMRLLDGDEAGELLEGGIRSRLELMPRMAAMFTRVLEDSWEVARTSGADLVVHNGQIVAGQHVAEALRVPAVLGLPIPMYVPTREFAWPGAEITARLPGILNRATFLGMRSTTAMFGRVVDRWRRDALGLPRRHGRHDPTRAHDGGRAPVLHAISPAVLPRPADWPAEARLTGYWNLAEHPAPLPGDLEAFLNAGEAPVFVGFGSMSGADPAATTAAVLEAARRTGRRLVVGAGWGGLETSGLPDGVQPVTDVDYRALFPRVAAVVHHGGAGTTGTAFAAGCPQVVCPFVADQPFWGRRVESLGAGPAPLPQKRLTATTLAAAIERAVDPDARAGAERVARAMREEDGVETAVRGLERAAGRAA</sequence>
<dbReference type="PANTHER" id="PTHR48050:SF13">
    <property type="entry name" value="STEROL 3-BETA-GLUCOSYLTRANSFERASE UGT80A2"/>
    <property type="match status" value="1"/>
</dbReference>
<evidence type="ECO:0000313" key="4">
    <source>
        <dbReference type="Proteomes" id="UP000280501"/>
    </source>
</evidence>
<organism evidence="3 4">
    <name type="scientific">Myceligenerans xiligouense</name>
    <dbReference type="NCBI Taxonomy" id="253184"/>
    <lineage>
        <taxon>Bacteria</taxon>
        <taxon>Bacillati</taxon>
        <taxon>Actinomycetota</taxon>
        <taxon>Actinomycetes</taxon>
        <taxon>Micrococcales</taxon>
        <taxon>Promicromonosporaceae</taxon>
        <taxon>Myceligenerans</taxon>
    </lineage>
</organism>
<evidence type="ECO:0000313" key="3">
    <source>
        <dbReference type="EMBL" id="RPF21891.1"/>
    </source>
</evidence>
<gene>
    <name evidence="3" type="ORF">EDD34_2528</name>
</gene>
<dbReference type="InterPro" id="IPR050426">
    <property type="entry name" value="Glycosyltransferase_28"/>
</dbReference>
<comment type="caution">
    <text evidence="3">The sequence shown here is derived from an EMBL/GenBank/DDBJ whole genome shotgun (WGS) entry which is preliminary data.</text>
</comment>
<protein>
    <submittedName>
        <fullName evidence="3">Sterol 3beta-glucosyltransferase</fullName>
    </submittedName>
</protein>
<evidence type="ECO:0000259" key="2">
    <source>
        <dbReference type="Pfam" id="PF06722"/>
    </source>
</evidence>
<dbReference type="InterPro" id="IPR010610">
    <property type="entry name" value="EryCIII-like_C"/>
</dbReference>
<name>A0A3N4ZPV7_9MICO</name>
<dbReference type="SUPFAM" id="SSF53756">
    <property type="entry name" value="UDP-Glycosyltransferase/glycogen phosphorylase"/>
    <property type="match status" value="1"/>
</dbReference>
<dbReference type="PANTHER" id="PTHR48050">
    <property type="entry name" value="STEROL 3-BETA-GLUCOSYLTRANSFERASE"/>
    <property type="match status" value="1"/>
</dbReference>
<dbReference type="GO" id="GO:0008194">
    <property type="term" value="F:UDP-glycosyltransferase activity"/>
    <property type="evidence" value="ECO:0007669"/>
    <property type="project" value="InterPro"/>
</dbReference>
<feature type="domain" description="Glycosyltransferase family 28 N-terminal" evidence="1">
    <location>
        <begin position="12"/>
        <end position="133"/>
    </location>
</feature>
<dbReference type="GO" id="GO:0033072">
    <property type="term" value="P:vancomycin biosynthetic process"/>
    <property type="evidence" value="ECO:0007669"/>
    <property type="project" value="UniProtKB-ARBA"/>
</dbReference>
<dbReference type="Proteomes" id="UP000280501">
    <property type="component" value="Unassembled WGS sequence"/>
</dbReference>
<dbReference type="InterPro" id="IPR004276">
    <property type="entry name" value="GlycoTrans_28_N"/>
</dbReference>
<dbReference type="Pfam" id="PF06722">
    <property type="entry name" value="EryCIII-like_C"/>
    <property type="match status" value="1"/>
</dbReference>
<dbReference type="FunFam" id="3.40.50.2000:FF:000009">
    <property type="entry name" value="Sterol 3-beta-glucosyltransferase UGT80A2"/>
    <property type="match status" value="1"/>
</dbReference>